<feature type="domain" description="MYND-type" evidence="6">
    <location>
        <begin position="35"/>
        <end position="72"/>
    </location>
</feature>
<keyword evidence="1" id="KW-0479">Metal-binding</keyword>
<keyword evidence="8" id="KW-1185">Reference proteome</keyword>
<protein>
    <recommendedName>
        <fullName evidence="6">MYND-type domain-containing protein</fullName>
    </recommendedName>
</protein>
<evidence type="ECO:0000256" key="1">
    <source>
        <dbReference type="ARBA" id="ARBA00022723"/>
    </source>
</evidence>
<dbReference type="SUPFAM" id="SSF82199">
    <property type="entry name" value="SET domain"/>
    <property type="match status" value="1"/>
</dbReference>
<dbReference type="InterPro" id="IPR050869">
    <property type="entry name" value="H3K4_H4K5_MeTrfase"/>
</dbReference>
<dbReference type="CDD" id="cd20071">
    <property type="entry name" value="SET_SMYD"/>
    <property type="match status" value="1"/>
</dbReference>
<dbReference type="PANTHER" id="PTHR12197">
    <property type="entry name" value="HISTONE-LYSINE N-METHYLTRANSFERASE SMYD"/>
    <property type="match status" value="1"/>
</dbReference>
<proteinExistence type="predicted"/>
<dbReference type="RefSeq" id="XP_022670369.1">
    <property type="nucleotide sequence ID" value="XM_022814634.1"/>
</dbReference>
<accession>A0A7M7KTD7</accession>
<dbReference type="OrthoDB" id="6490747at2759"/>
<dbReference type="Gene3D" id="6.10.140.2220">
    <property type="match status" value="1"/>
</dbReference>
<evidence type="ECO:0000256" key="4">
    <source>
        <dbReference type="PROSITE-ProRule" id="PRU00134"/>
    </source>
</evidence>
<dbReference type="Proteomes" id="UP000594260">
    <property type="component" value="Unplaced"/>
</dbReference>
<evidence type="ECO:0000313" key="8">
    <source>
        <dbReference type="Proteomes" id="UP000594260"/>
    </source>
</evidence>
<dbReference type="EnsemblMetazoa" id="XM_022814634">
    <property type="protein sequence ID" value="XP_022670369"/>
    <property type="gene ID" value="LOC111254112"/>
</dbReference>
<dbReference type="InterPro" id="IPR046341">
    <property type="entry name" value="SET_dom_sf"/>
</dbReference>
<evidence type="ECO:0000256" key="5">
    <source>
        <dbReference type="SAM" id="MobiDB-lite"/>
    </source>
</evidence>
<name>A0A7M7KTD7_VARDE</name>
<evidence type="ECO:0000259" key="6">
    <source>
        <dbReference type="PROSITE" id="PS50865"/>
    </source>
</evidence>
<dbReference type="GO" id="GO:0008270">
    <property type="term" value="F:zinc ion binding"/>
    <property type="evidence" value="ECO:0007669"/>
    <property type="project" value="UniProtKB-KW"/>
</dbReference>
<dbReference type="AlphaFoldDB" id="A0A7M7KTD7"/>
<keyword evidence="2 4" id="KW-0863">Zinc-finger</keyword>
<dbReference type="InParanoid" id="A0A7M7KTD7"/>
<evidence type="ECO:0000256" key="3">
    <source>
        <dbReference type="ARBA" id="ARBA00022833"/>
    </source>
</evidence>
<dbReference type="PROSITE" id="PS01360">
    <property type="entry name" value="ZF_MYND_1"/>
    <property type="match status" value="1"/>
</dbReference>
<evidence type="ECO:0000313" key="7">
    <source>
        <dbReference type="EnsemblMetazoa" id="XP_022670369"/>
    </source>
</evidence>
<dbReference type="GO" id="GO:0005634">
    <property type="term" value="C:nucleus"/>
    <property type="evidence" value="ECO:0007669"/>
    <property type="project" value="TreeGrafter"/>
</dbReference>
<dbReference type="SUPFAM" id="SSF144232">
    <property type="entry name" value="HIT/MYND zinc finger-like"/>
    <property type="match status" value="1"/>
</dbReference>
<reference evidence="7" key="1">
    <citation type="submission" date="2021-01" db="UniProtKB">
        <authorList>
            <consortium name="EnsemblMetazoa"/>
        </authorList>
    </citation>
    <scope>IDENTIFICATION</scope>
</reference>
<dbReference type="KEGG" id="vde:111254112"/>
<dbReference type="InterPro" id="IPR002893">
    <property type="entry name" value="Znf_MYND"/>
</dbReference>
<organism evidence="7 8">
    <name type="scientific">Varroa destructor</name>
    <name type="common">Honeybee mite</name>
    <dbReference type="NCBI Taxonomy" id="109461"/>
    <lineage>
        <taxon>Eukaryota</taxon>
        <taxon>Metazoa</taxon>
        <taxon>Ecdysozoa</taxon>
        <taxon>Arthropoda</taxon>
        <taxon>Chelicerata</taxon>
        <taxon>Arachnida</taxon>
        <taxon>Acari</taxon>
        <taxon>Parasitiformes</taxon>
        <taxon>Mesostigmata</taxon>
        <taxon>Gamasina</taxon>
        <taxon>Dermanyssoidea</taxon>
        <taxon>Varroidae</taxon>
        <taxon>Varroa</taxon>
    </lineage>
</organism>
<sequence length="537" mass="61292">MSDMCSALRFPAGSVIVEEDPYACCLDQDLLKIMCSFCVRKRPNVVCSRCNVVKYCNTECEVKDKAYHDLECNVLRLRINEQLDEETRLVIRTLDRCVRERKQGADSIGDFFGYRRTIYDLESHAADLNLTKREKATRRANYIFGLVKEHVDTSRDQVFEILLKCRINKITLLNHHSPRFYCCGSALYLAVSKMNHSCVEAPYVQIFDGRKYTLRALRDIRVDNPLTLTVHYVPPNMPFAQRQKHLLHNYYFICNCAKCCWQARHPIPEADEAIVSRIEKTFQTAPDYNAWYNIGKELLAKLHDLPDSNFYVNWLLTHTQWTCTMVGHLEESIYYGSRALRSTDIVTTIETILFSMCESMIKLGWHKPESKKQIAFGQAVKLAKSLFVLTHGANHKLYRALESMQKAGEDAYQYAHQAGDFQRGNTLPPCNPTVFGQSGRPRYAHSFPGANQLGDAGAATPSMTWQPWMTYLPRLLASVLPPQFSQVPSRPCLATGNPTTPRCPIIQQLPRFPSPTGRFSAPNPPPIRPSIPIRQLS</sequence>
<dbReference type="Gene3D" id="1.10.220.160">
    <property type="match status" value="1"/>
</dbReference>
<evidence type="ECO:0000256" key="2">
    <source>
        <dbReference type="ARBA" id="ARBA00022771"/>
    </source>
</evidence>
<keyword evidence="3" id="KW-0862">Zinc</keyword>
<dbReference type="PROSITE" id="PS50865">
    <property type="entry name" value="ZF_MYND_2"/>
    <property type="match status" value="1"/>
</dbReference>
<dbReference type="Pfam" id="PF01753">
    <property type="entry name" value="zf-MYND"/>
    <property type="match status" value="1"/>
</dbReference>
<feature type="region of interest" description="Disordered" evidence="5">
    <location>
        <begin position="513"/>
        <end position="537"/>
    </location>
</feature>
<dbReference type="GeneID" id="111254112"/>
<dbReference type="Gene3D" id="2.170.270.10">
    <property type="entry name" value="SET domain"/>
    <property type="match status" value="1"/>
</dbReference>
<dbReference type="PANTHER" id="PTHR12197:SF251">
    <property type="entry name" value="EG:BACR7C10.4 PROTEIN"/>
    <property type="match status" value="1"/>
</dbReference>